<dbReference type="Pfam" id="PF00293">
    <property type="entry name" value="NUDIX"/>
    <property type="match status" value="1"/>
</dbReference>
<organism evidence="9 10">
    <name type="scientific">Niastella caeni</name>
    <dbReference type="NCBI Taxonomy" id="2569763"/>
    <lineage>
        <taxon>Bacteria</taxon>
        <taxon>Pseudomonadati</taxon>
        <taxon>Bacteroidota</taxon>
        <taxon>Chitinophagia</taxon>
        <taxon>Chitinophagales</taxon>
        <taxon>Chitinophagaceae</taxon>
        <taxon>Niastella</taxon>
    </lineage>
</organism>
<dbReference type="CDD" id="cd03424">
    <property type="entry name" value="NUDIX_ADPRase_Nudt5_UGPPase_Nudt14"/>
    <property type="match status" value="1"/>
</dbReference>
<evidence type="ECO:0000259" key="8">
    <source>
        <dbReference type="PROSITE" id="PS51462"/>
    </source>
</evidence>
<name>A0A4S8HTP5_9BACT</name>
<reference evidence="9 10" key="1">
    <citation type="submission" date="2019-04" db="EMBL/GenBank/DDBJ databases">
        <title>Niastella caeni sp. nov., isolated from activated sludge.</title>
        <authorList>
            <person name="Sheng M."/>
        </authorList>
    </citation>
    <scope>NUCLEOTIDE SEQUENCE [LARGE SCALE GENOMIC DNA]</scope>
    <source>
        <strain evidence="9 10">HX-2-15</strain>
    </source>
</reference>
<comment type="cofactor">
    <cofactor evidence="2">
        <name>Mg(2+)</name>
        <dbReference type="ChEBI" id="CHEBI:18420"/>
    </cofactor>
</comment>
<dbReference type="GO" id="GO:0019693">
    <property type="term" value="P:ribose phosphate metabolic process"/>
    <property type="evidence" value="ECO:0007669"/>
    <property type="project" value="TreeGrafter"/>
</dbReference>
<evidence type="ECO:0000256" key="7">
    <source>
        <dbReference type="ARBA" id="ARBA00032272"/>
    </source>
</evidence>
<protein>
    <recommendedName>
        <fullName evidence="4">GDP-mannose pyrophosphatase</fullName>
    </recommendedName>
    <alternativeName>
        <fullName evidence="6">GDP-mannose hydrolase</fullName>
    </alternativeName>
    <alternativeName>
        <fullName evidence="7">GDPMK</fullName>
    </alternativeName>
</protein>
<dbReference type="OrthoDB" id="9806150at2"/>
<evidence type="ECO:0000256" key="6">
    <source>
        <dbReference type="ARBA" id="ARBA00032162"/>
    </source>
</evidence>
<evidence type="ECO:0000256" key="5">
    <source>
        <dbReference type="ARBA" id="ARBA00022801"/>
    </source>
</evidence>
<evidence type="ECO:0000313" key="9">
    <source>
        <dbReference type="EMBL" id="THU37999.1"/>
    </source>
</evidence>
<gene>
    <name evidence="9" type="ORF">FAM09_15035</name>
</gene>
<dbReference type="EMBL" id="STFF01000004">
    <property type="protein sequence ID" value="THU37999.1"/>
    <property type="molecule type" value="Genomic_DNA"/>
</dbReference>
<dbReference type="InterPro" id="IPR000086">
    <property type="entry name" value="NUDIX_hydrolase_dom"/>
</dbReference>
<dbReference type="Gene3D" id="3.90.79.10">
    <property type="entry name" value="Nucleoside Triphosphate Pyrophosphohydrolase"/>
    <property type="match status" value="1"/>
</dbReference>
<sequence>MRDLKWKTIKSEYLFNDLWFTVRNDTCERPDGKLVAPYYVYEFPTWVTAFALTEDGQVILERQYRHGIGETNFELPGGCVDDTDKNYEEAIARELLEETGYAFTHYEYLGKTCANPSTNNNWMHMYLATGGKKVKGQELDDNEDIEIRLVSIEELKQLLRDNQFIQSMHVTAIFYALSKLGELKF</sequence>
<evidence type="ECO:0000256" key="4">
    <source>
        <dbReference type="ARBA" id="ARBA00016377"/>
    </source>
</evidence>
<accession>A0A4S8HTP5</accession>
<comment type="caution">
    <text evidence="9">The sequence shown here is derived from an EMBL/GenBank/DDBJ whole genome shotgun (WGS) entry which is preliminary data.</text>
</comment>
<dbReference type="PANTHER" id="PTHR11839:SF18">
    <property type="entry name" value="NUDIX HYDROLASE DOMAIN-CONTAINING PROTEIN"/>
    <property type="match status" value="1"/>
</dbReference>
<dbReference type="AlphaFoldDB" id="A0A4S8HTP5"/>
<proteinExistence type="inferred from homology"/>
<evidence type="ECO:0000256" key="1">
    <source>
        <dbReference type="ARBA" id="ARBA00000847"/>
    </source>
</evidence>
<evidence type="ECO:0000256" key="3">
    <source>
        <dbReference type="ARBA" id="ARBA00007275"/>
    </source>
</evidence>
<feature type="domain" description="Nudix hydrolase" evidence="8">
    <location>
        <begin position="40"/>
        <end position="172"/>
    </location>
</feature>
<keyword evidence="10" id="KW-1185">Reference proteome</keyword>
<evidence type="ECO:0000313" key="10">
    <source>
        <dbReference type="Proteomes" id="UP000306918"/>
    </source>
</evidence>
<dbReference type="SUPFAM" id="SSF55811">
    <property type="entry name" value="Nudix"/>
    <property type="match status" value="1"/>
</dbReference>
<dbReference type="PANTHER" id="PTHR11839">
    <property type="entry name" value="UDP/ADP-SUGAR PYROPHOSPHATASE"/>
    <property type="match status" value="1"/>
</dbReference>
<dbReference type="InterPro" id="IPR015797">
    <property type="entry name" value="NUDIX_hydrolase-like_dom_sf"/>
</dbReference>
<evidence type="ECO:0000256" key="2">
    <source>
        <dbReference type="ARBA" id="ARBA00001946"/>
    </source>
</evidence>
<keyword evidence="5 9" id="KW-0378">Hydrolase</keyword>
<dbReference type="PROSITE" id="PS51462">
    <property type="entry name" value="NUDIX"/>
    <property type="match status" value="1"/>
</dbReference>
<dbReference type="GO" id="GO:0005829">
    <property type="term" value="C:cytosol"/>
    <property type="evidence" value="ECO:0007669"/>
    <property type="project" value="TreeGrafter"/>
</dbReference>
<comment type="catalytic activity">
    <reaction evidence="1">
        <text>GDP-alpha-D-mannose + H2O = alpha-D-mannose 1-phosphate + GMP + 2 H(+)</text>
        <dbReference type="Rhea" id="RHEA:27978"/>
        <dbReference type="ChEBI" id="CHEBI:15377"/>
        <dbReference type="ChEBI" id="CHEBI:15378"/>
        <dbReference type="ChEBI" id="CHEBI:57527"/>
        <dbReference type="ChEBI" id="CHEBI:58115"/>
        <dbReference type="ChEBI" id="CHEBI:58409"/>
    </reaction>
</comment>
<dbReference type="GO" id="GO:0006753">
    <property type="term" value="P:nucleoside phosphate metabolic process"/>
    <property type="evidence" value="ECO:0007669"/>
    <property type="project" value="TreeGrafter"/>
</dbReference>
<dbReference type="RefSeq" id="WP_136577955.1">
    <property type="nucleotide sequence ID" value="NZ_STFF01000004.1"/>
</dbReference>
<dbReference type="Proteomes" id="UP000306918">
    <property type="component" value="Unassembled WGS sequence"/>
</dbReference>
<dbReference type="GO" id="GO:0016787">
    <property type="term" value="F:hydrolase activity"/>
    <property type="evidence" value="ECO:0007669"/>
    <property type="project" value="UniProtKB-KW"/>
</dbReference>
<comment type="similarity">
    <text evidence="3">Belongs to the Nudix hydrolase family. NudK subfamily.</text>
</comment>